<keyword evidence="4" id="KW-1185">Reference proteome</keyword>
<feature type="domain" description="Globin" evidence="2">
    <location>
        <begin position="85"/>
        <end position="137"/>
    </location>
</feature>
<evidence type="ECO:0000256" key="1">
    <source>
        <dbReference type="RuleBase" id="RU000356"/>
    </source>
</evidence>
<keyword evidence="1" id="KW-0408">Iron</keyword>
<reference evidence="3" key="1">
    <citation type="journal article" date="2014" name="Int. J. Syst. Evol. Microbiol.">
        <title>Complete genome sequence of Corynebacterium casei LMG S-19264T (=DSM 44701T), isolated from a smear-ripened cheese.</title>
        <authorList>
            <consortium name="US DOE Joint Genome Institute (JGI-PGF)"/>
            <person name="Walter F."/>
            <person name="Albersmeier A."/>
            <person name="Kalinowski J."/>
            <person name="Ruckert C."/>
        </authorList>
    </citation>
    <scope>NUCLEOTIDE SEQUENCE</scope>
    <source>
        <strain evidence="3">KCTC 22169</strain>
    </source>
</reference>
<dbReference type="InterPro" id="IPR044399">
    <property type="entry name" value="Mb-like_M"/>
</dbReference>
<dbReference type="GO" id="GO:0005344">
    <property type="term" value="F:oxygen carrier activity"/>
    <property type="evidence" value="ECO:0007669"/>
    <property type="project" value="UniProtKB-KW"/>
</dbReference>
<dbReference type="EMBL" id="BMXR01000009">
    <property type="protein sequence ID" value="GGX65009.1"/>
    <property type="molecule type" value="Genomic_DNA"/>
</dbReference>
<keyword evidence="1" id="KW-0479">Metal-binding</keyword>
<dbReference type="InterPro" id="IPR012292">
    <property type="entry name" value="Globin/Proto"/>
</dbReference>
<proteinExistence type="inferred from homology"/>
<keyword evidence="1" id="KW-0561">Oxygen transport</keyword>
<dbReference type="Proteomes" id="UP000626148">
    <property type="component" value="Unassembled WGS sequence"/>
</dbReference>
<keyword evidence="1" id="KW-0349">Heme</keyword>
<dbReference type="RefSeq" id="WP_229805420.1">
    <property type="nucleotide sequence ID" value="NZ_BMXR01000009.1"/>
</dbReference>
<dbReference type="Gene3D" id="1.10.490.10">
    <property type="entry name" value="Globins"/>
    <property type="match status" value="1"/>
</dbReference>
<organism evidence="3 4">
    <name type="scientific">Saccharospirillum salsuginis</name>
    <dbReference type="NCBI Taxonomy" id="418750"/>
    <lineage>
        <taxon>Bacteria</taxon>
        <taxon>Pseudomonadati</taxon>
        <taxon>Pseudomonadota</taxon>
        <taxon>Gammaproteobacteria</taxon>
        <taxon>Oceanospirillales</taxon>
        <taxon>Saccharospirillaceae</taxon>
        <taxon>Saccharospirillum</taxon>
    </lineage>
</organism>
<evidence type="ECO:0000259" key="2">
    <source>
        <dbReference type="Pfam" id="PF00042"/>
    </source>
</evidence>
<comment type="similarity">
    <text evidence="1">Belongs to the globin family.</text>
</comment>
<comment type="caution">
    <text evidence="3">The sequence shown here is derived from an EMBL/GenBank/DDBJ whole genome shotgun (WGS) entry which is preliminary data.</text>
</comment>
<dbReference type="AlphaFoldDB" id="A0A918KL28"/>
<keyword evidence="1" id="KW-0813">Transport</keyword>
<dbReference type="GO" id="GO:0020037">
    <property type="term" value="F:heme binding"/>
    <property type="evidence" value="ECO:0007669"/>
    <property type="project" value="InterPro"/>
</dbReference>
<dbReference type="InterPro" id="IPR000971">
    <property type="entry name" value="Globin"/>
</dbReference>
<accession>A0A918KL28</accession>
<dbReference type="GO" id="GO:0019825">
    <property type="term" value="F:oxygen binding"/>
    <property type="evidence" value="ECO:0007669"/>
    <property type="project" value="InterPro"/>
</dbReference>
<dbReference type="Pfam" id="PF00042">
    <property type="entry name" value="Globin"/>
    <property type="match status" value="1"/>
</dbReference>
<reference evidence="3" key="2">
    <citation type="submission" date="2020-09" db="EMBL/GenBank/DDBJ databases">
        <authorList>
            <person name="Sun Q."/>
            <person name="Kim S."/>
        </authorList>
    </citation>
    <scope>NUCLEOTIDE SEQUENCE</scope>
    <source>
        <strain evidence="3">KCTC 22169</strain>
    </source>
</reference>
<dbReference type="CDD" id="cd01040">
    <property type="entry name" value="Mb-like"/>
    <property type="match status" value="1"/>
</dbReference>
<sequence length="148" mass="17193">MSILERDIAPEPAIERHSATDDDIVFESFGRCCNQDGFFSDFYDRFMGSSKAIRAKFSHTDIKRQRYLLRDGILQLILYARGMPDNRLQALGHSHSRTGHNVPPEWYDLWVNALIETLSEHDPYFDARMEAAWRRVIRPGLALMKSAY</sequence>
<name>A0A918KL28_9GAMM</name>
<dbReference type="InterPro" id="IPR009050">
    <property type="entry name" value="Globin-like_sf"/>
</dbReference>
<dbReference type="SUPFAM" id="SSF46458">
    <property type="entry name" value="Globin-like"/>
    <property type="match status" value="1"/>
</dbReference>
<protein>
    <submittedName>
        <fullName evidence="3">Globin</fullName>
    </submittedName>
</protein>
<gene>
    <name evidence="3" type="ORF">GCM10007392_36090</name>
</gene>
<evidence type="ECO:0000313" key="4">
    <source>
        <dbReference type="Proteomes" id="UP000626148"/>
    </source>
</evidence>
<evidence type="ECO:0000313" key="3">
    <source>
        <dbReference type="EMBL" id="GGX65009.1"/>
    </source>
</evidence>